<name>A0A974NH31_9GAMM</name>
<sequence length="144" mass="16302">MGRVANKLKNRFKTKGRFAQLPYSLFVSSHYYSLEISSRAILHGLLMQYNGKNNGNLSASHSMAKQWGIKSKTTLAKGLNELIDKRFIVKTRQGLFLNSDMSCNLFAITWEAIDHIDGLELTIAQTIIPYYTIKQIITVDLTSD</sequence>
<dbReference type="Proteomes" id="UP000595278">
    <property type="component" value="Chromosome"/>
</dbReference>
<organism evidence="1 2">
    <name type="scientific">Entomomonas asaccharolytica</name>
    <dbReference type="NCBI Taxonomy" id="2785331"/>
    <lineage>
        <taxon>Bacteria</taxon>
        <taxon>Pseudomonadati</taxon>
        <taxon>Pseudomonadota</taxon>
        <taxon>Gammaproteobacteria</taxon>
        <taxon>Pseudomonadales</taxon>
        <taxon>Pseudomonadaceae</taxon>
        <taxon>Entomomonas</taxon>
    </lineage>
</organism>
<reference evidence="1 2" key="1">
    <citation type="submission" date="2021-01" db="EMBL/GenBank/DDBJ databases">
        <title>Entomomonas sp. F2A isolated from a house cricket (Acheta domesticus).</title>
        <authorList>
            <person name="Spergser J."/>
            <person name="Busse H.-J."/>
        </authorList>
    </citation>
    <scope>NUCLEOTIDE SEQUENCE [LARGE SCALE GENOMIC DNA]</scope>
    <source>
        <strain evidence="1 2">F2A</strain>
    </source>
</reference>
<dbReference type="RefSeq" id="WP_201094604.1">
    <property type="nucleotide sequence ID" value="NZ_CP067393.1"/>
</dbReference>
<gene>
    <name evidence="1" type="ORF">JHT90_04410</name>
</gene>
<evidence type="ECO:0000313" key="2">
    <source>
        <dbReference type="Proteomes" id="UP000595278"/>
    </source>
</evidence>
<keyword evidence="2" id="KW-1185">Reference proteome</keyword>
<proteinExistence type="predicted"/>
<dbReference type="AlphaFoldDB" id="A0A974NH31"/>
<protein>
    <submittedName>
        <fullName evidence="1">Uncharacterized protein</fullName>
    </submittedName>
</protein>
<evidence type="ECO:0000313" key="1">
    <source>
        <dbReference type="EMBL" id="QQP86489.1"/>
    </source>
</evidence>
<dbReference type="KEGG" id="eaz:JHT90_04410"/>
<dbReference type="EMBL" id="CP067393">
    <property type="protein sequence ID" value="QQP86489.1"/>
    <property type="molecule type" value="Genomic_DNA"/>
</dbReference>
<accession>A0A974NH31</accession>